<dbReference type="EMBL" id="JAUHPV010000003">
    <property type="protein sequence ID" value="MDN4472705.1"/>
    <property type="molecule type" value="Genomic_DNA"/>
</dbReference>
<evidence type="ECO:0000313" key="3">
    <source>
        <dbReference type="Proteomes" id="UP001172738"/>
    </source>
</evidence>
<organism evidence="2 3">
    <name type="scientific">Demequina zhanjiangensis</name>
    <dbReference type="NCBI Taxonomy" id="3051659"/>
    <lineage>
        <taxon>Bacteria</taxon>
        <taxon>Bacillati</taxon>
        <taxon>Actinomycetota</taxon>
        <taxon>Actinomycetes</taxon>
        <taxon>Micrococcales</taxon>
        <taxon>Demequinaceae</taxon>
        <taxon>Demequina</taxon>
    </lineage>
</organism>
<reference evidence="2" key="1">
    <citation type="submission" date="2023-06" db="EMBL/GenBank/DDBJ databases">
        <title>SYSU T00b26.</title>
        <authorList>
            <person name="Gao L."/>
            <person name="Fang B.-Z."/>
            <person name="Li W.-J."/>
        </authorList>
    </citation>
    <scope>NUCLEOTIDE SEQUENCE</scope>
    <source>
        <strain evidence="2">SYSU T00b26</strain>
    </source>
</reference>
<feature type="compositionally biased region" description="Basic and acidic residues" evidence="1">
    <location>
        <begin position="23"/>
        <end position="34"/>
    </location>
</feature>
<accession>A0ABT8G0P0</accession>
<gene>
    <name evidence="2" type="ORF">QQX04_06825</name>
</gene>
<dbReference type="RefSeq" id="WP_301127493.1">
    <property type="nucleotide sequence ID" value="NZ_JAUHPV010000003.1"/>
</dbReference>
<protein>
    <submittedName>
        <fullName evidence="2">Uncharacterized protein</fullName>
    </submittedName>
</protein>
<keyword evidence="3" id="KW-1185">Reference proteome</keyword>
<feature type="region of interest" description="Disordered" evidence="1">
    <location>
        <begin position="23"/>
        <end position="43"/>
    </location>
</feature>
<name>A0ABT8G0P0_9MICO</name>
<dbReference type="Proteomes" id="UP001172738">
    <property type="component" value="Unassembled WGS sequence"/>
</dbReference>
<proteinExistence type="predicted"/>
<evidence type="ECO:0000313" key="2">
    <source>
        <dbReference type="EMBL" id="MDN4472705.1"/>
    </source>
</evidence>
<evidence type="ECO:0000256" key="1">
    <source>
        <dbReference type="SAM" id="MobiDB-lite"/>
    </source>
</evidence>
<comment type="caution">
    <text evidence="2">The sequence shown here is derived from an EMBL/GenBank/DDBJ whole genome shotgun (WGS) entry which is preliminary data.</text>
</comment>
<sequence length="71" mass="8069">MDYQTSAAFAMHHQRERELVRDIEARRRDRERGHVPPPSAMSRLLGSVTHALDSAATALHLHRGHVARPTH</sequence>